<dbReference type="Proteomes" id="UP001289374">
    <property type="component" value="Unassembled WGS sequence"/>
</dbReference>
<evidence type="ECO:0000259" key="14">
    <source>
        <dbReference type="PROSITE" id="PS50213"/>
    </source>
</evidence>
<reference evidence="15" key="2">
    <citation type="journal article" date="2024" name="Plant">
        <title>Genomic evolution and insights into agronomic trait innovations of Sesamum species.</title>
        <authorList>
            <person name="Miao H."/>
            <person name="Wang L."/>
            <person name="Qu L."/>
            <person name="Liu H."/>
            <person name="Sun Y."/>
            <person name="Le M."/>
            <person name="Wang Q."/>
            <person name="Wei S."/>
            <person name="Zheng Y."/>
            <person name="Lin W."/>
            <person name="Duan Y."/>
            <person name="Cao H."/>
            <person name="Xiong S."/>
            <person name="Wang X."/>
            <person name="Wei L."/>
            <person name="Li C."/>
            <person name="Ma Q."/>
            <person name="Ju M."/>
            <person name="Zhao R."/>
            <person name="Li G."/>
            <person name="Mu C."/>
            <person name="Tian Q."/>
            <person name="Mei H."/>
            <person name="Zhang T."/>
            <person name="Gao T."/>
            <person name="Zhang H."/>
        </authorList>
    </citation>
    <scope>NUCLEOTIDE SEQUENCE</scope>
    <source>
        <strain evidence="15">K16</strain>
    </source>
</reference>
<keyword evidence="10" id="KW-0449">Lipoprotein</keyword>
<gene>
    <name evidence="15" type="ORF">Sango_2910200</name>
</gene>
<dbReference type="GO" id="GO:0098552">
    <property type="term" value="C:side of membrane"/>
    <property type="evidence" value="ECO:0007669"/>
    <property type="project" value="UniProtKB-KW"/>
</dbReference>
<feature type="domain" description="FAS1" evidence="14">
    <location>
        <begin position="19"/>
        <end position="168"/>
    </location>
</feature>
<feature type="chain" id="PRO_5042216335" evidence="13">
    <location>
        <begin position="20"/>
        <end position="395"/>
    </location>
</feature>
<keyword evidence="3" id="KW-1003">Cell membrane</keyword>
<keyword evidence="8" id="KW-0472">Membrane</keyword>
<comment type="subcellular location">
    <subcellularLocation>
        <location evidence="1">Cell membrane</location>
        <topology evidence="1">Lipid-anchor</topology>
        <topology evidence="1">GPI-anchor</topology>
    </subcellularLocation>
</comment>
<evidence type="ECO:0000256" key="4">
    <source>
        <dbReference type="ARBA" id="ARBA00022622"/>
    </source>
</evidence>
<keyword evidence="5 13" id="KW-0732">Signal</keyword>
<name>A0AAE1W057_9LAMI</name>
<evidence type="ECO:0000256" key="6">
    <source>
        <dbReference type="ARBA" id="ARBA00022737"/>
    </source>
</evidence>
<proteinExistence type="inferred from homology"/>
<dbReference type="GO" id="GO:0005886">
    <property type="term" value="C:plasma membrane"/>
    <property type="evidence" value="ECO:0007669"/>
    <property type="project" value="UniProtKB-SubCell"/>
</dbReference>
<dbReference type="FunFam" id="2.30.180.10:FF:000010">
    <property type="entry name" value="Fasciclin-like arabinogalactan protein 2"/>
    <property type="match status" value="1"/>
</dbReference>
<keyword evidence="9" id="KW-0325">Glycoprotein</keyword>
<evidence type="ECO:0000256" key="7">
    <source>
        <dbReference type="ARBA" id="ARBA00022974"/>
    </source>
</evidence>
<dbReference type="PANTHER" id="PTHR32382">
    <property type="entry name" value="FASCICLIN-LIKE ARABINOGALACTAN PROTEIN"/>
    <property type="match status" value="1"/>
</dbReference>
<evidence type="ECO:0000256" key="13">
    <source>
        <dbReference type="SAM" id="SignalP"/>
    </source>
</evidence>
<comment type="function">
    <text evidence="11">May be a cell surface adhesion protein.</text>
</comment>
<evidence type="ECO:0000256" key="10">
    <source>
        <dbReference type="ARBA" id="ARBA00023288"/>
    </source>
</evidence>
<evidence type="ECO:0000256" key="5">
    <source>
        <dbReference type="ARBA" id="ARBA00022729"/>
    </source>
</evidence>
<evidence type="ECO:0000256" key="3">
    <source>
        <dbReference type="ARBA" id="ARBA00022475"/>
    </source>
</evidence>
<feature type="domain" description="FAS1" evidence="14">
    <location>
        <begin position="181"/>
        <end position="320"/>
    </location>
</feature>
<evidence type="ECO:0000256" key="1">
    <source>
        <dbReference type="ARBA" id="ARBA00004609"/>
    </source>
</evidence>
<protein>
    <submittedName>
        <fullName evidence="15">Fasciclin-like arabinogalactan protein 2</fullName>
    </submittedName>
</protein>
<dbReference type="PROSITE" id="PS50213">
    <property type="entry name" value="FAS1"/>
    <property type="match status" value="2"/>
</dbReference>
<comment type="similarity">
    <text evidence="2">Belongs to the fasciclin-like AGP family.</text>
</comment>
<dbReference type="SMART" id="SM00554">
    <property type="entry name" value="FAS1"/>
    <property type="match status" value="2"/>
</dbReference>
<dbReference type="InterPro" id="IPR033254">
    <property type="entry name" value="Plant_FLA"/>
</dbReference>
<accession>A0AAE1W057</accession>
<reference evidence="15" key="1">
    <citation type="submission" date="2020-06" db="EMBL/GenBank/DDBJ databases">
        <authorList>
            <person name="Li T."/>
            <person name="Hu X."/>
            <person name="Zhang T."/>
            <person name="Song X."/>
            <person name="Zhang H."/>
            <person name="Dai N."/>
            <person name="Sheng W."/>
            <person name="Hou X."/>
            <person name="Wei L."/>
        </authorList>
    </citation>
    <scope>NUCLEOTIDE SEQUENCE</scope>
    <source>
        <strain evidence="15">K16</strain>
        <tissue evidence="15">Leaf</tissue>
    </source>
</reference>
<organism evidence="15 16">
    <name type="scientific">Sesamum angolense</name>
    <dbReference type="NCBI Taxonomy" id="2727404"/>
    <lineage>
        <taxon>Eukaryota</taxon>
        <taxon>Viridiplantae</taxon>
        <taxon>Streptophyta</taxon>
        <taxon>Embryophyta</taxon>
        <taxon>Tracheophyta</taxon>
        <taxon>Spermatophyta</taxon>
        <taxon>Magnoliopsida</taxon>
        <taxon>eudicotyledons</taxon>
        <taxon>Gunneridae</taxon>
        <taxon>Pentapetalae</taxon>
        <taxon>asterids</taxon>
        <taxon>lamiids</taxon>
        <taxon>Lamiales</taxon>
        <taxon>Pedaliaceae</taxon>
        <taxon>Sesamum</taxon>
    </lineage>
</organism>
<dbReference type="InterPro" id="IPR036378">
    <property type="entry name" value="FAS1_dom_sf"/>
</dbReference>
<evidence type="ECO:0000256" key="8">
    <source>
        <dbReference type="ARBA" id="ARBA00023136"/>
    </source>
</evidence>
<dbReference type="Pfam" id="PF02469">
    <property type="entry name" value="Fasciclin"/>
    <property type="match status" value="2"/>
</dbReference>
<evidence type="ECO:0000256" key="12">
    <source>
        <dbReference type="SAM" id="MobiDB-lite"/>
    </source>
</evidence>
<dbReference type="PANTHER" id="PTHR32382:SF82">
    <property type="entry name" value="FASCICLIN-LIKE ARABINOGALACTAN PROTEIN 2"/>
    <property type="match status" value="1"/>
</dbReference>
<dbReference type="SUPFAM" id="SSF82153">
    <property type="entry name" value="FAS1 domain"/>
    <property type="match status" value="2"/>
</dbReference>
<feature type="region of interest" description="Disordered" evidence="12">
    <location>
        <begin position="331"/>
        <end position="363"/>
    </location>
</feature>
<keyword evidence="6" id="KW-0677">Repeat</keyword>
<evidence type="ECO:0000256" key="11">
    <source>
        <dbReference type="ARBA" id="ARBA00024686"/>
    </source>
</evidence>
<evidence type="ECO:0000256" key="9">
    <source>
        <dbReference type="ARBA" id="ARBA00023180"/>
    </source>
</evidence>
<keyword evidence="7" id="KW-0654">Proteoglycan</keyword>
<evidence type="ECO:0000313" key="15">
    <source>
        <dbReference type="EMBL" id="KAK4382045.1"/>
    </source>
</evidence>
<feature type="signal peptide" evidence="13">
    <location>
        <begin position="1"/>
        <end position="19"/>
    </location>
</feature>
<evidence type="ECO:0000313" key="16">
    <source>
        <dbReference type="Proteomes" id="UP001289374"/>
    </source>
</evidence>
<dbReference type="FunFam" id="2.30.180.10:FF:000008">
    <property type="entry name" value="Fasciclin-like arabinogalactan protein 10"/>
    <property type="match status" value="1"/>
</dbReference>
<evidence type="ECO:0000256" key="2">
    <source>
        <dbReference type="ARBA" id="ARBA00007843"/>
    </source>
</evidence>
<dbReference type="InterPro" id="IPR000782">
    <property type="entry name" value="FAS1_domain"/>
</dbReference>
<dbReference type="AlphaFoldDB" id="A0AAE1W057"/>
<sequence length="395" mass="42836">MNLPILILSFLLLSTTTYAHNITRILAQHPEFSTFNHYLTTTHLAAEINRRRTITVCAVDNAAMNDLLSKHFSLYTIKNILSLHIFADYFGSKKLHQITKGSTTTSSLFQATGEAAGTSGYVNITDMKGGKVGFSPVDSDSDQPMATYVKSVEELPYNISVIQISHILSSPEAEAPTAAPTDLNLTSLMAKQGCKAFSDLITAQGADETFTQSVEGGLTIFCPSDDTLKSFMPRYKNLTADGKTSLLLYHGVPVYNSLGMLRSSNGLMNTLATEGANKFDFTVQNEGEDVKIETKVVTATIKGTLVDEDPLAVYKIDKVLLPRELFKVAPPAPGTKSANSRAQGEADAPGPAGDEVPADENSSNDSVRLVGWWRDFVAELQFGLGSIGLRFLIFF</sequence>
<keyword evidence="16" id="KW-1185">Reference proteome</keyword>
<comment type="caution">
    <text evidence="15">The sequence shown here is derived from an EMBL/GenBank/DDBJ whole genome shotgun (WGS) entry which is preliminary data.</text>
</comment>
<dbReference type="EMBL" id="JACGWL010000763">
    <property type="protein sequence ID" value="KAK4382045.1"/>
    <property type="molecule type" value="Genomic_DNA"/>
</dbReference>
<dbReference type="Gene3D" id="2.30.180.10">
    <property type="entry name" value="FAS1 domain"/>
    <property type="match status" value="2"/>
</dbReference>
<keyword evidence="4" id="KW-0336">GPI-anchor</keyword>